<evidence type="ECO:0000256" key="7">
    <source>
        <dbReference type="ARBA" id="ARBA00023136"/>
    </source>
</evidence>
<dbReference type="PANTHER" id="PTHR43297">
    <property type="entry name" value="OLIGOPEPTIDE TRANSPORT ATP-BINDING PROTEIN APPD"/>
    <property type="match status" value="1"/>
</dbReference>
<dbReference type="GO" id="GO:0005524">
    <property type="term" value="F:ATP binding"/>
    <property type="evidence" value="ECO:0007669"/>
    <property type="project" value="UniProtKB-KW"/>
</dbReference>
<dbReference type="FunFam" id="3.40.50.300:FF:000016">
    <property type="entry name" value="Oligopeptide ABC transporter ATP-binding component"/>
    <property type="match status" value="1"/>
</dbReference>
<keyword evidence="3" id="KW-0813">Transport</keyword>
<keyword evidence="5" id="KW-0547">Nucleotide-binding</keyword>
<keyword evidence="7" id="KW-0472">Membrane</keyword>
<dbReference type="SMART" id="SM00382">
    <property type="entry name" value="AAA"/>
    <property type="match status" value="1"/>
</dbReference>
<dbReference type="PANTHER" id="PTHR43297:SF2">
    <property type="entry name" value="DIPEPTIDE TRANSPORT ATP-BINDING PROTEIN DPPD"/>
    <property type="match status" value="1"/>
</dbReference>
<evidence type="ECO:0000313" key="11">
    <source>
        <dbReference type="Proteomes" id="UP000198504"/>
    </source>
</evidence>
<dbReference type="PROSITE" id="PS50893">
    <property type="entry name" value="ABC_TRANSPORTER_2"/>
    <property type="match status" value="1"/>
</dbReference>
<reference evidence="11" key="1">
    <citation type="submission" date="2016-10" db="EMBL/GenBank/DDBJ databases">
        <authorList>
            <person name="Varghese N."/>
            <person name="Submissions S."/>
        </authorList>
    </citation>
    <scope>NUCLEOTIDE SEQUENCE [LARGE SCALE GENOMIC DNA]</scope>
    <source>
        <strain evidence="11">CGMCC 4.6856</strain>
    </source>
</reference>
<dbReference type="AlphaFoldDB" id="A0A1H9GZG2"/>
<keyword evidence="6 10" id="KW-0067">ATP-binding</keyword>
<name>A0A1H9GZG2_9ACTN</name>
<dbReference type="Pfam" id="PF00005">
    <property type="entry name" value="ABC_tran"/>
    <property type="match status" value="1"/>
</dbReference>
<dbReference type="STRING" id="1036181.SAMN05421756_10467"/>
<evidence type="ECO:0000256" key="1">
    <source>
        <dbReference type="ARBA" id="ARBA00004202"/>
    </source>
</evidence>
<dbReference type="Proteomes" id="UP000198504">
    <property type="component" value="Unassembled WGS sequence"/>
</dbReference>
<sequence>MSAATPALGQPGSRPDSTEQVGTPAAEEVVPAPADRREPGDVLLEVRDLRVSIPTAAGPVHAADGVTLTLRQGEVLGVVGETGSGKSVTCRALLGLRPTPRTEVSGTVAYPGLGVDDITGLPPRRLRRLWGRHVAMIPQNPMTSLDPVRRIGDQVAEALGDTVHGAAARRERVIELLRQVGLPAPERRLDAFPHQFSGGMLQRTLIAIAIAQNPAMLVADEPTTALDVLIQDQILGLLLSLQRDLGTSLVLVSHDLSVVSQVCDRVAVMYAGQVVELADTATLLSSPRHPYTRALIGALPGAVARDEPLRVIPGAPPPLVGLGPTCRFAARCELHEAACDEWPTELLPVGAPAGSPSPFRPALRLVSHQSRCRRAPDLATADAAPPTTPKDQGEQR</sequence>
<evidence type="ECO:0000313" key="10">
    <source>
        <dbReference type="EMBL" id="SEQ55506.1"/>
    </source>
</evidence>
<evidence type="ECO:0000256" key="8">
    <source>
        <dbReference type="SAM" id="MobiDB-lite"/>
    </source>
</evidence>
<dbReference type="GO" id="GO:0016887">
    <property type="term" value="F:ATP hydrolysis activity"/>
    <property type="evidence" value="ECO:0007669"/>
    <property type="project" value="InterPro"/>
</dbReference>
<evidence type="ECO:0000256" key="6">
    <source>
        <dbReference type="ARBA" id="ARBA00022840"/>
    </source>
</evidence>
<dbReference type="InterPro" id="IPR003593">
    <property type="entry name" value="AAA+_ATPase"/>
</dbReference>
<dbReference type="NCBIfam" id="TIGR01727">
    <property type="entry name" value="oligo_HPY"/>
    <property type="match status" value="1"/>
</dbReference>
<comment type="subcellular location">
    <subcellularLocation>
        <location evidence="1">Cell membrane</location>
        <topology evidence="1">Peripheral membrane protein</topology>
    </subcellularLocation>
</comment>
<dbReference type="GO" id="GO:0005886">
    <property type="term" value="C:plasma membrane"/>
    <property type="evidence" value="ECO:0007669"/>
    <property type="project" value="UniProtKB-SubCell"/>
</dbReference>
<proteinExistence type="inferred from homology"/>
<evidence type="ECO:0000256" key="2">
    <source>
        <dbReference type="ARBA" id="ARBA00005417"/>
    </source>
</evidence>
<evidence type="ECO:0000256" key="3">
    <source>
        <dbReference type="ARBA" id="ARBA00022448"/>
    </source>
</evidence>
<gene>
    <name evidence="10" type="ORF">SAMN05421756_10467</name>
</gene>
<organism evidence="10 11">
    <name type="scientific">Microlunatus flavus</name>
    <dbReference type="NCBI Taxonomy" id="1036181"/>
    <lineage>
        <taxon>Bacteria</taxon>
        <taxon>Bacillati</taxon>
        <taxon>Actinomycetota</taxon>
        <taxon>Actinomycetes</taxon>
        <taxon>Propionibacteriales</taxon>
        <taxon>Propionibacteriaceae</taxon>
        <taxon>Microlunatus</taxon>
    </lineage>
</organism>
<accession>A0A1H9GZG2</accession>
<keyword evidence="11" id="KW-1185">Reference proteome</keyword>
<dbReference type="InterPro" id="IPR003439">
    <property type="entry name" value="ABC_transporter-like_ATP-bd"/>
</dbReference>
<evidence type="ECO:0000259" key="9">
    <source>
        <dbReference type="PROSITE" id="PS50893"/>
    </source>
</evidence>
<feature type="domain" description="ABC transporter" evidence="9">
    <location>
        <begin position="44"/>
        <end position="296"/>
    </location>
</feature>
<dbReference type="Pfam" id="PF08352">
    <property type="entry name" value="oligo_HPY"/>
    <property type="match status" value="1"/>
</dbReference>
<feature type="compositionally biased region" description="Low complexity" evidence="8">
    <location>
        <begin position="24"/>
        <end position="33"/>
    </location>
</feature>
<feature type="region of interest" description="Disordered" evidence="8">
    <location>
        <begin position="370"/>
        <end position="396"/>
    </location>
</feature>
<dbReference type="RefSeq" id="WP_170854086.1">
    <property type="nucleotide sequence ID" value="NZ_FOFA01000004.1"/>
</dbReference>
<comment type="similarity">
    <text evidence="2">Belongs to the ABC transporter superfamily.</text>
</comment>
<evidence type="ECO:0000256" key="4">
    <source>
        <dbReference type="ARBA" id="ARBA00022475"/>
    </source>
</evidence>
<dbReference type="Gene3D" id="3.40.50.300">
    <property type="entry name" value="P-loop containing nucleotide triphosphate hydrolases"/>
    <property type="match status" value="1"/>
</dbReference>
<dbReference type="GO" id="GO:0015833">
    <property type="term" value="P:peptide transport"/>
    <property type="evidence" value="ECO:0007669"/>
    <property type="project" value="InterPro"/>
</dbReference>
<evidence type="ECO:0000256" key="5">
    <source>
        <dbReference type="ARBA" id="ARBA00022741"/>
    </source>
</evidence>
<dbReference type="InterPro" id="IPR027417">
    <property type="entry name" value="P-loop_NTPase"/>
</dbReference>
<dbReference type="SUPFAM" id="SSF52540">
    <property type="entry name" value="P-loop containing nucleoside triphosphate hydrolases"/>
    <property type="match status" value="1"/>
</dbReference>
<dbReference type="EMBL" id="FOFA01000004">
    <property type="protein sequence ID" value="SEQ55506.1"/>
    <property type="molecule type" value="Genomic_DNA"/>
</dbReference>
<protein>
    <submittedName>
        <fullName evidence="10">Peptide/nickel transport system ATP-binding protein/oligopeptide transport system ATP-binding protein</fullName>
    </submittedName>
</protein>
<keyword evidence="4" id="KW-1003">Cell membrane</keyword>
<feature type="region of interest" description="Disordered" evidence="8">
    <location>
        <begin position="1"/>
        <end position="39"/>
    </location>
</feature>
<dbReference type="CDD" id="cd03257">
    <property type="entry name" value="ABC_NikE_OppD_transporters"/>
    <property type="match status" value="1"/>
</dbReference>
<dbReference type="InterPro" id="IPR050388">
    <property type="entry name" value="ABC_Ni/Peptide_Import"/>
</dbReference>
<dbReference type="InterPro" id="IPR013563">
    <property type="entry name" value="Oligopep_ABC_C"/>
</dbReference>